<evidence type="ECO:0000256" key="1">
    <source>
        <dbReference type="ARBA" id="ARBA00004370"/>
    </source>
</evidence>
<name>A0A9W9IP95_9EURO</name>
<organism evidence="5 6">
    <name type="scientific">Penicillium cf. viridicatum</name>
    <dbReference type="NCBI Taxonomy" id="2972119"/>
    <lineage>
        <taxon>Eukaryota</taxon>
        <taxon>Fungi</taxon>
        <taxon>Dikarya</taxon>
        <taxon>Ascomycota</taxon>
        <taxon>Pezizomycotina</taxon>
        <taxon>Eurotiomycetes</taxon>
        <taxon>Eurotiomycetidae</taxon>
        <taxon>Eurotiales</taxon>
        <taxon>Aspergillaceae</taxon>
        <taxon>Penicillium</taxon>
    </lineage>
</organism>
<dbReference type="Proteomes" id="UP001150942">
    <property type="component" value="Unassembled WGS sequence"/>
</dbReference>
<accession>A0A9W9IP95</accession>
<evidence type="ECO:0000256" key="4">
    <source>
        <dbReference type="ARBA" id="ARBA00023136"/>
    </source>
</evidence>
<evidence type="ECO:0000256" key="2">
    <source>
        <dbReference type="ARBA" id="ARBA00022692"/>
    </source>
</evidence>
<sequence>METVELVTLGSSTSGSDRKVFSKYHWVQRSLDGDLAAADTVAGQHWSPWVHPCGGIRKSLKSEVPKQRLAELWWMDLIRGILLQQCRTTVAPPTGTPDSCPFTSLLWKPVAAGITSLAARSVLEDLHPSAPDQDGTGVEYELEQIKQEMESASEANLTSLWKCIQNPVVRKQMICGFCLQWLLQSTGILVIFNYQVRSLFQAQFSIA</sequence>
<dbReference type="GO" id="GO:0022857">
    <property type="term" value="F:transmembrane transporter activity"/>
    <property type="evidence" value="ECO:0007669"/>
    <property type="project" value="InterPro"/>
</dbReference>
<dbReference type="AlphaFoldDB" id="A0A9W9IP95"/>
<keyword evidence="6" id="KW-1185">Reference proteome</keyword>
<evidence type="ECO:0000313" key="6">
    <source>
        <dbReference type="Proteomes" id="UP001150942"/>
    </source>
</evidence>
<reference evidence="5" key="2">
    <citation type="journal article" date="2023" name="IMA Fungus">
        <title>Comparative genomic study of the Penicillium genus elucidates a diverse pangenome and 15 lateral gene transfer events.</title>
        <authorList>
            <person name="Petersen C."/>
            <person name="Sorensen T."/>
            <person name="Nielsen M.R."/>
            <person name="Sondergaard T.E."/>
            <person name="Sorensen J.L."/>
            <person name="Fitzpatrick D.A."/>
            <person name="Frisvad J.C."/>
            <person name="Nielsen K.L."/>
        </authorList>
    </citation>
    <scope>NUCLEOTIDE SEQUENCE</scope>
    <source>
        <strain evidence="5">IBT 20477</strain>
    </source>
</reference>
<dbReference type="InterPro" id="IPR005828">
    <property type="entry name" value="MFS_sugar_transport-like"/>
</dbReference>
<dbReference type="EMBL" id="JAPQKQ010000009">
    <property type="protein sequence ID" value="KAJ5181728.1"/>
    <property type="molecule type" value="Genomic_DNA"/>
</dbReference>
<dbReference type="Pfam" id="PF00083">
    <property type="entry name" value="Sugar_tr"/>
    <property type="match status" value="1"/>
</dbReference>
<keyword evidence="2" id="KW-0812">Transmembrane</keyword>
<dbReference type="Gene3D" id="1.20.1250.20">
    <property type="entry name" value="MFS general substrate transporter like domains"/>
    <property type="match status" value="1"/>
</dbReference>
<keyword evidence="3" id="KW-1133">Transmembrane helix</keyword>
<comment type="caution">
    <text evidence="5">The sequence shown here is derived from an EMBL/GenBank/DDBJ whole genome shotgun (WGS) entry which is preliminary data.</text>
</comment>
<reference evidence="5" key="1">
    <citation type="submission" date="2022-11" db="EMBL/GenBank/DDBJ databases">
        <authorList>
            <person name="Petersen C."/>
        </authorList>
    </citation>
    <scope>NUCLEOTIDE SEQUENCE</scope>
    <source>
        <strain evidence="5">IBT 20477</strain>
    </source>
</reference>
<protein>
    <submittedName>
        <fullName evidence="5">Uncharacterized protein</fullName>
    </submittedName>
</protein>
<comment type="subcellular location">
    <subcellularLocation>
        <location evidence="1">Membrane</location>
    </subcellularLocation>
</comment>
<keyword evidence="4" id="KW-0472">Membrane</keyword>
<evidence type="ECO:0000256" key="3">
    <source>
        <dbReference type="ARBA" id="ARBA00022989"/>
    </source>
</evidence>
<proteinExistence type="predicted"/>
<dbReference type="GO" id="GO:0016020">
    <property type="term" value="C:membrane"/>
    <property type="evidence" value="ECO:0007669"/>
    <property type="project" value="UniProtKB-SubCell"/>
</dbReference>
<dbReference type="InterPro" id="IPR036259">
    <property type="entry name" value="MFS_trans_sf"/>
</dbReference>
<gene>
    <name evidence="5" type="ORF">N7449_011875</name>
</gene>
<evidence type="ECO:0000313" key="5">
    <source>
        <dbReference type="EMBL" id="KAJ5181728.1"/>
    </source>
</evidence>